<comment type="caution">
    <text evidence="3">The sequence shown here is derived from an EMBL/GenBank/DDBJ whole genome shotgun (WGS) entry which is preliminary data.</text>
</comment>
<dbReference type="Gene3D" id="3.30.70.1430">
    <property type="entry name" value="Multidrug efflux transporter AcrB pore domain"/>
    <property type="match status" value="2"/>
</dbReference>
<dbReference type="InterPro" id="IPR027463">
    <property type="entry name" value="AcrB_DN_DC_subdom"/>
</dbReference>
<feature type="transmembrane region" description="Helical" evidence="1">
    <location>
        <begin position="887"/>
        <end position="910"/>
    </location>
</feature>
<feature type="transmembrane region" description="Helical" evidence="1">
    <location>
        <begin position="863"/>
        <end position="881"/>
    </location>
</feature>
<dbReference type="GO" id="GO:0005886">
    <property type="term" value="C:plasma membrane"/>
    <property type="evidence" value="ECO:0007669"/>
    <property type="project" value="TreeGrafter"/>
</dbReference>
<keyword evidence="1" id="KW-0472">Membrane</keyword>
<dbReference type="AlphaFoldDB" id="K2K5S7"/>
<evidence type="ECO:0000313" key="3">
    <source>
        <dbReference type="EMBL" id="EKE82968.1"/>
    </source>
</evidence>
<feature type="transmembrane region" description="Helical" evidence="1">
    <location>
        <begin position="336"/>
        <end position="355"/>
    </location>
</feature>
<dbReference type="GO" id="GO:0042910">
    <property type="term" value="F:xenobiotic transmembrane transporter activity"/>
    <property type="evidence" value="ECO:0007669"/>
    <property type="project" value="TreeGrafter"/>
</dbReference>
<feature type="transmembrane region" description="Helical" evidence="1">
    <location>
        <begin position="433"/>
        <end position="453"/>
    </location>
</feature>
<dbReference type="PANTHER" id="PTHR32063">
    <property type="match status" value="1"/>
</dbReference>
<feature type="transmembrane region" description="Helical" evidence="1">
    <location>
        <begin position="966"/>
        <end position="988"/>
    </location>
</feature>
<dbReference type="Gene3D" id="3.30.70.1320">
    <property type="entry name" value="Multidrug efflux transporter AcrB pore domain like"/>
    <property type="match status" value="1"/>
</dbReference>
<accession>K2K5S7</accession>
<dbReference type="Gene3D" id="3.30.2090.10">
    <property type="entry name" value="Multidrug efflux transporter AcrB TolC docking domain, DN and DC subdomains"/>
    <property type="match status" value="2"/>
</dbReference>
<dbReference type="Gene3D" id="3.30.70.1440">
    <property type="entry name" value="Multidrug efflux transporter AcrB pore domain"/>
    <property type="match status" value="1"/>
</dbReference>
<feature type="transmembrane region" description="Helical" evidence="1">
    <location>
        <begin position="362"/>
        <end position="382"/>
    </location>
</feature>
<dbReference type="STRING" id="740709.A10D4_09014"/>
<dbReference type="PRINTS" id="PR00702">
    <property type="entry name" value="ACRIFLAVINRP"/>
</dbReference>
<feature type="domain" description="SSD" evidence="2">
    <location>
        <begin position="365"/>
        <end position="487"/>
    </location>
</feature>
<keyword evidence="1" id="KW-0812">Transmembrane</keyword>
<dbReference type="SUPFAM" id="SSF82866">
    <property type="entry name" value="Multidrug efflux transporter AcrB transmembrane domain"/>
    <property type="match status" value="2"/>
</dbReference>
<dbReference type="OrthoDB" id="5287122at2"/>
<dbReference type="InterPro" id="IPR000731">
    <property type="entry name" value="SSD"/>
</dbReference>
<dbReference type="SUPFAM" id="SSF82693">
    <property type="entry name" value="Multidrug efflux transporter AcrB pore domain, PN1, PN2, PC1 and PC2 subdomains"/>
    <property type="match status" value="2"/>
</dbReference>
<feature type="transmembrane region" description="Helical" evidence="1">
    <location>
        <begin position="388"/>
        <end position="412"/>
    </location>
</feature>
<sequence length="1026" mass="113290">MTSSNFAARLAQAALARPVTTLMLVLSFLLLGAIASRLLPLEKFPGIEIPEIMVQTPYPNSTPAEVERLITRPLEEGLATISGIREIRSSSTENGSNISIQFDWDAAINAKSIEAREKIDSVRHLLPDDLERVHVFQFNTNDLPIFQLRISSNRDLRYAYDLLDRSLRKPIERVAGVSSAILYGVQKPQIMIRLQHEKLISHGLNSDTIVALLRASNFAKSAGYVRTERDKIRVNPVGEFRSLNDIRQLPIGSQLRLADIAEVSMESPRAIEGRHLDQTFAIGMNVFKESNANLVDVSQRVMAVIDEVRNDPQFNGINLYVMDDLANGVTTSLSDLLNAGLLGALLSFVVLYAFLRNITTTLIVVTSVPIAIFITLGMMYLLGYSLNILSLMGLMLAVGMLVDNAVVVTESIQYERDQGYDGEQATQRGISKVAMAVIAGTLTTAIVFLPNIVGEKIDVTIFLEHVAVAICISLLASLILSQTLIPLLATRLLKQRQTNTQQAPAQHRWYRRSLAWTQRHRKVTTLLGLLLFGSIVIPLQFVSGDQDNGAFNNRLFIDYRLQGQYRLADVEAEVTRMEQYLYAHQQDFGIDSVYSYYNSTEATSTVILVEPMREPVAQLMERIREGFPALSRSKPQFGFNGGSNGNVQVTLSGPSTDVLQQLSSTVEAMLAGIDGLTDVRSEMASAQKELQIHINRQQVHRLGLSSATVAAQVGTALRGQRLRSYRADANGEIDIYVALDKDFESSLRRLQGLVIDQQQQVITLATVANFVVAPRLGEIRRLDRQTSISIGANRGDMPLADARQAITEVLSQLQLPSGYRWSLDGAFKRQHEAENVMQVNMLLALCMIYIVMAALFESVLLPTAVLSSLMLSATGVFWALMLSGESMSIMAMIGILILMGIVVNNGIVLVDRINQLQQEGMTLHEAVIEGCASRLRPILMTVATTILGLLPLAFGSTQMGGDGPPYAPMAISIIGGLLFSTITSLYLVPHSYVRLIAWRDGWRQLQQRSRRQVSRILHAADQGNSM</sequence>
<dbReference type="PROSITE" id="PS50156">
    <property type="entry name" value="SSD"/>
    <property type="match status" value="1"/>
</dbReference>
<keyword evidence="4" id="KW-1185">Reference proteome</keyword>
<organism evidence="3 4">
    <name type="scientific">Idiomarina xiamenensis 10-D-4</name>
    <dbReference type="NCBI Taxonomy" id="740709"/>
    <lineage>
        <taxon>Bacteria</taxon>
        <taxon>Pseudomonadati</taxon>
        <taxon>Pseudomonadota</taxon>
        <taxon>Gammaproteobacteria</taxon>
        <taxon>Alteromonadales</taxon>
        <taxon>Idiomarinaceae</taxon>
        <taxon>Idiomarina</taxon>
    </lineage>
</organism>
<evidence type="ECO:0000313" key="4">
    <source>
        <dbReference type="Proteomes" id="UP000014115"/>
    </source>
</evidence>
<name>K2K5S7_9GAMM</name>
<feature type="transmembrane region" description="Helical" evidence="1">
    <location>
        <begin position="837"/>
        <end position="856"/>
    </location>
</feature>
<feature type="transmembrane region" description="Helical" evidence="1">
    <location>
        <begin position="523"/>
        <end position="542"/>
    </location>
</feature>
<keyword evidence="1" id="KW-1133">Transmembrane helix</keyword>
<feature type="transmembrane region" description="Helical" evidence="1">
    <location>
        <begin position="938"/>
        <end position="954"/>
    </location>
</feature>
<dbReference type="PANTHER" id="PTHR32063:SF73">
    <property type="entry name" value="RND SUPERFAMILY EFFLUX PUMP PERMEASE COMPONENT 1"/>
    <property type="match status" value="1"/>
</dbReference>
<dbReference type="eggNOG" id="COG0841">
    <property type="taxonomic scope" value="Bacteria"/>
</dbReference>
<proteinExistence type="predicted"/>
<evidence type="ECO:0000259" key="2">
    <source>
        <dbReference type="PROSITE" id="PS50156"/>
    </source>
</evidence>
<reference evidence="3 4" key="1">
    <citation type="journal article" date="2012" name="J. Bacteriol.">
        <title>Genome Sequence of Idiomarina xiamenensis Type Strain 10-D-4.</title>
        <authorList>
            <person name="Lai Q."/>
            <person name="Wang L."/>
            <person name="Wang W."/>
            <person name="Shao Z."/>
        </authorList>
    </citation>
    <scope>NUCLEOTIDE SEQUENCE [LARGE SCALE GENOMIC DNA]</scope>
    <source>
        <strain evidence="3 4">10-D-4</strain>
    </source>
</reference>
<gene>
    <name evidence="3" type="ORF">A10D4_09014</name>
</gene>
<dbReference type="SUPFAM" id="SSF82714">
    <property type="entry name" value="Multidrug efflux transporter AcrB TolC docking domain, DN and DC subdomains"/>
    <property type="match status" value="2"/>
</dbReference>
<dbReference type="Gene3D" id="1.20.1640.10">
    <property type="entry name" value="Multidrug efflux transporter AcrB transmembrane domain"/>
    <property type="match status" value="2"/>
</dbReference>
<dbReference type="InterPro" id="IPR001036">
    <property type="entry name" value="Acrflvin-R"/>
</dbReference>
<dbReference type="Proteomes" id="UP000014115">
    <property type="component" value="Unassembled WGS sequence"/>
</dbReference>
<dbReference type="Pfam" id="PF00873">
    <property type="entry name" value="ACR_tran"/>
    <property type="match status" value="1"/>
</dbReference>
<dbReference type="RefSeq" id="WP_008489068.1">
    <property type="nucleotide sequence ID" value="NZ_AMRG01000010.1"/>
</dbReference>
<dbReference type="EMBL" id="AMRG01000010">
    <property type="protein sequence ID" value="EKE82968.1"/>
    <property type="molecule type" value="Genomic_DNA"/>
</dbReference>
<evidence type="ECO:0000256" key="1">
    <source>
        <dbReference type="SAM" id="Phobius"/>
    </source>
</evidence>
<protein>
    <submittedName>
        <fullName evidence="3">Acriflavin resistance protein</fullName>
    </submittedName>
</protein>
<dbReference type="PATRIC" id="fig|740709.3.peg.1823"/>
<feature type="transmembrane region" description="Helical" evidence="1">
    <location>
        <begin position="465"/>
        <end position="489"/>
    </location>
</feature>